<dbReference type="AlphaFoldDB" id="M2ULT0"/>
<name>M2ULT0_COCH5</name>
<evidence type="ECO:0000313" key="1">
    <source>
        <dbReference type="EMBL" id="EMD88877.1"/>
    </source>
</evidence>
<dbReference type="EMBL" id="KB445580">
    <property type="protein sequence ID" value="EMD88877.1"/>
    <property type="molecule type" value="Genomic_DNA"/>
</dbReference>
<accession>M2ULT0</accession>
<dbReference type="Proteomes" id="UP000016936">
    <property type="component" value="Unassembled WGS sequence"/>
</dbReference>
<gene>
    <name evidence="1" type="ORF">COCHEDRAFT_1216748</name>
</gene>
<protein>
    <submittedName>
        <fullName evidence="1">Uncharacterized protein</fullName>
    </submittedName>
</protein>
<evidence type="ECO:0000313" key="2">
    <source>
        <dbReference type="Proteomes" id="UP000016936"/>
    </source>
</evidence>
<proteinExistence type="predicted"/>
<dbReference type="HOGENOM" id="CLU_1953884_0_0_1"/>
<dbReference type="OrthoDB" id="10361396at2759"/>
<reference evidence="1 2" key="1">
    <citation type="journal article" date="2012" name="PLoS Pathog.">
        <title>Diverse lifestyles and strategies of plant pathogenesis encoded in the genomes of eighteen Dothideomycetes fungi.</title>
        <authorList>
            <person name="Ohm R.A."/>
            <person name="Feau N."/>
            <person name="Henrissat B."/>
            <person name="Schoch C.L."/>
            <person name="Horwitz B.A."/>
            <person name="Barry K.W."/>
            <person name="Condon B.J."/>
            <person name="Copeland A.C."/>
            <person name="Dhillon B."/>
            <person name="Glaser F."/>
            <person name="Hesse C.N."/>
            <person name="Kosti I."/>
            <person name="LaButti K."/>
            <person name="Lindquist E.A."/>
            <person name="Lucas S."/>
            <person name="Salamov A.A."/>
            <person name="Bradshaw R.E."/>
            <person name="Ciuffetti L."/>
            <person name="Hamelin R.C."/>
            <person name="Kema G.H.J."/>
            <person name="Lawrence C."/>
            <person name="Scott J.A."/>
            <person name="Spatafora J.W."/>
            <person name="Turgeon B.G."/>
            <person name="de Wit P.J.G.M."/>
            <person name="Zhong S."/>
            <person name="Goodwin S.B."/>
            <person name="Grigoriev I.V."/>
        </authorList>
    </citation>
    <scope>NUCLEOTIDE SEQUENCE [LARGE SCALE GENOMIC DNA]</scope>
    <source>
        <strain evidence="2">C5 / ATCC 48332 / race O</strain>
    </source>
</reference>
<keyword evidence="2" id="KW-1185">Reference proteome</keyword>
<sequence length="130" mass="14897">MFLCIPIFQIAFLPKKIFVDFAKRSVSLSRLSRRMKKNIIIFLSLAIQADAKCTTIPTCGDPSDPICIPGKANKCNWFWDIHKLRDECGQDDLKCFDGECHGVKPKYNQEQSATFCYVMCCQNESDIEDF</sequence>
<organism evidence="1 2">
    <name type="scientific">Cochliobolus heterostrophus (strain C5 / ATCC 48332 / race O)</name>
    <name type="common">Southern corn leaf blight fungus</name>
    <name type="synonym">Bipolaris maydis</name>
    <dbReference type="NCBI Taxonomy" id="701091"/>
    <lineage>
        <taxon>Eukaryota</taxon>
        <taxon>Fungi</taxon>
        <taxon>Dikarya</taxon>
        <taxon>Ascomycota</taxon>
        <taxon>Pezizomycotina</taxon>
        <taxon>Dothideomycetes</taxon>
        <taxon>Pleosporomycetidae</taxon>
        <taxon>Pleosporales</taxon>
        <taxon>Pleosporineae</taxon>
        <taxon>Pleosporaceae</taxon>
        <taxon>Bipolaris</taxon>
    </lineage>
</organism>
<reference evidence="2" key="2">
    <citation type="journal article" date="2013" name="PLoS Genet.">
        <title>Comparative genome structure, secondary metabolite, and effector coding capacity across Cochliobolus pathogens.</title>
        <authorList>
            <person name="Condon B.J."/>
            <person name="Leng Y."/>
            <person name="Wu D."/>
            <person name="Bushley K.E."/>
            <person name="Ohm R.A."/>
            <person name="Otillar R."/>
            <person name="Martin J."/>
            <person name="Schackwitz W."/>
            <person name="Grimwood J."/>
            <person name="MohdZainudin N."/>
            <person name="Xue C."/>
            <person name="Wang R."/>
            <person name="Manning V.A."/>
            <person name="Dhillon B."/>
            <person name="Tu Z.J."/>
            <person name="Steffenson B.J."/>
            <person name="Salamov A."/>
            <person name="Sun H."/>
            <person name="Lowry S."/>
            <person name="LaButti K."/>
            <person name="Han J."/>
            <person name="Copeland A."/>
            <person name="Lindquist E."/>
            <person name="Barry K."/>
            <person name="Schmutz J."/>
            <person name="Baker S.E."/>
            <person name="Ciuffetti L.M."/>
            <person name="Grigoriev I.V."/>
            <person name="Zhong S."/>
            <person name="Turgeon B.G."/>
        </authorList>
    </citation>
    <scope>NUCLEOTIDE SEQUENCE [LARGE SCALE GENOMIC DNA]</scope>
    <source>
        <strain evidence="2">C5 / ATCC 48332 / race O</strain>
    </source>
</reference>